<gene>
    <name evidence="2" type="ordered locus">M301_0748</name>
</gene>
<dbReference type="EMBL" id="CP002056">
    <property type="protein sequence ID" value="ADI29132.1"/>
    <property type="molecule type" value="Genomic_DNA"/>
</dbReference>
<name>D7DNW5_METV0</name>
<dbReference type="STRING" id="666681.M301_0748"/>
<proteinExistence type="predicted"/>
<dbReference type="HOGENOM" id="CLU_055127_0_0_4"/>
<dbReference type="Proteomes" id="UP000000383">
    <property type="component" value="Chromosome"/>
</dbReference>
<keyword evidence="1" id="KW-0732">Signal</keyword>
<dbReference type="NCBIfam" id="TIGR03014">
    <property type="entry name" value="EpsL"/>
    <property type="match status" value="1"/>
</dbReference>
<dbReference type="InterPro" id="IPR018759">
    <property type="entry name" value="BBP2_2"/>
</dbReference>
<accession>D7DNW5</accession>
<evidence type="ECO:0000313" key="3">
    <source>
        <dbReference type="Proteomes" id="UP000000383"/>
    </source>
</evidence>
<reference evidence="3" key="1">
    <citation type="submission" date="2010-05" db="EMBL/GenBank/DDBJ databases">
        <title>Complete sequence of Methylotenera sp. 301.</title>
        <authorList>
            <person name="Lucas S."/>
            <person name="Copeland A."/>
            <person name="Lapidus A."/>
            <person name="Cheng J.-F."/>
            <person name="Bruce D."/>
            <person name="Goodwin L."/>
            <person name="Pitluck S."/>
            <person name="Clum A."/>
            <person name="Land M."/>
            <person name="Hauser L."/>
            <person name="Kyrpides N."/>
            <person name="Ivanova N."/>
            <person name="Chistoservova L."/>
            <person name="Kalyuzhnaya M."/>
            <person name="Woyke T."/>
        </authorList>
    </citation>
    <scope>NUCLEOTIDE SEQUENCE [LARGE SCALE GENOMIC DNA]</scope>
    <source>
        <strain evidence="3">301</strain>
    </source>
</reference>
<dbReference type="RefSeq" id="WP_013147448.1">
    <property type="nucleotide sequence ID" value="NC_014207.1"/>
</dbReference>
<sequence length="400" mass="45180" precursor="true">MSKACYKVISMACLLPISMPLFATGIIDIKPYISTNIDYDDNIFRFSSPEQAKAVFDSSDTSDVVKRVDIGVNVNLRLDRQLLTVSSNINESRYDRFQILNNTGNANKVTWNWRVGNNVYGELSASRNEAIAGFNEIKQPVKNLRTSSRQLASINWNFKPDWTLSLSRELGSTENELASFNALDRDDDSYEAGVRYQNRLGTQLGLAYRVVDSKYLNRTGFTQASFGSESTQKEVIATAAWLPTHQTRISTRLAQVNLQHTDVSGRDFNGFSQRWNIDHSFTGKTKINLTAYQEVNAVDDVLSTYVRTQGVSINPTWNATRKISVQAGLGYEERRYLGSAANAAEADRQDQSELANLSLTYSPTRKSIVQIQYQTENRTSDTTNVSYKFNNVNLLMRYDY</sequence>
<dbReference type="InterPro" id="IPR017465">
    <property type="entry name" value="EpsL_proteobac"/>
</dbReference>
<reference evidence="2 3" key="2">
    <citation type="journal article" date="2011" name="J. Bacteriol.">
        <title>Genomes of three methylotrophs from a single niche uncover genetic and metabolic divergence of Methylophilaceae.</title>
        <authorList>
            <person name="Lapidus A."/>
            <person name="Clum A."/>
            <person name="Labutti K."/>
            <person name="Kaluzhnaya M.G."/>
            <person name="Lim S."/>
            <person name="Beck D.A."/>
            <person name="Glavina Del Rio T."/>
            <person name="Nolan M."/>
            <person name="Mavromatis K."/>
            <person name="Huntemann M."/>
            <person name="Lucas S."/>
            <person name="Lidstrom M.E."/>
            <person name="Ivanova N."/>
            <person name="Chistoserdova L."/>
        </authorList>
    </citation>
    <scope>NUCLEOTIDE SEQUENCE [LARGE SCALE GENOMIC DNA]</scope>
    <source>
        <strain evidence="2 3">301</strain>
    </source>
</reference>
<evidence type="ECO:0000313" key="2">
    <source>
        <dbReference type="EMBL" id="ADI29132.1"/>
    </source>
</evidence>
<protein>
    <recommendedName>
        <fullName evidence="4">PEP-CTERM system associated protein</fullName>
    </recommendedName>
</protein>
<dbReference type="Pfam" id="PF10082">
    <property type="entry name" value="BBP2_2"/>
    <property type="match status" value="1"/>
</dbReference>
<dbReference type="SUPFAM" id="SSF56935">
    <property type="entry name" value="Porins"/>
    <property type="match status" value="1"/>
</dbReference>
<organism evidence="2 3">
    <name type="scientific">Methylotenera versatilis (strain 301)</name>
    <dbReference type="NCBI Taxonomy" id="666681"/>
    <lineage>
        <taxon>Bacteria</taxon>
        <taxon>Pseudomonadati</taxon>
        <taxon>Pseudomonadota</taxon>
        <taxon>Betaproteobacteria</taxon>
        <taxon>Nitrosomonadales</taxon>
        <taxon>Methylophilaceae</taxon>
        <taxon>Methylotenera</taxon>
    </lineage>
</organism>
<keyword evidence="3" id="KW-1185">Reference proteome</keyword>
<feature type="signal peptide" evidence="1">
    <location>
        <begin position="1"/>
        <end position="23"/>
    </location>
</feature>
<evidence type="ECO:0000256" key="1">
    <source>
        <dbReference type="SAM" id="SignalP"/>
    </source>
</evidence>
<dbReference type="eggNOG" id="COG5338">
    <property type="taxonomic scope" value="Bacteria"/>
</dbReference>
<evidence type="ECO:0008006" key="4">
    <source>
        <dbReference type="Google" id="ProtNLM"/>
    </source>
</evidence>
<dbReference type="KEGG" id="meh:M301_0748"/>
<feature type="chain" id="PRO_5003094878" description="PEP-CTERM system associated protein" evidence="1">
    <location>
        <begin position="24"/>
        <end position="400"/>
    </location>
</feature>
<dbReference type="AlphaFoldDB" id="D7DNW5"/>